<dbReference type="GO" id="GO:0043161">
    <property type="term" value="P:proteasome-mediated ubiquitin-dependent protein catabolic process"/>
    <property type="evidence" value="ECO:0007669"/>
    <property type="project" value="TreeGrafter"/>
</dbReference>
<dbReference type="STRING" id="41427.A0A182IPJ4"/>
<dbReference type="GO" id="GO:1990756">
    <property type="term" value="F:ubiquitin-like ligase-substrate adaptor activity"/>
    <property type="evidence" value="ECO:0007669"/>
    <property type="project" value="TreeGrafter"/>
</dbReference>
<dbReference type="PANTHER" id="PTHR46575">
    <property type="entry name" value="AMYLOID PROTEIN-BINDING PROTEIN 2"/>
    <property type="match status" value="1"/>
</dbReference>
<dbReference type="InterPro" id="IPR042476">
    <property type="entry name" value="APPBP2"/>
</dbReference>
<reference evidence="1" key="1">
    <citation type="submission" date="2022-08" db="UniProtKB">
        <authorList>
            <consortium name="EnsemblMetazoa"/>
        </authorList>
    </citation>
    <scope>IDENTIFICATION</scope>
    <source>
        <strain evidence="1">EBRO</strain>
    </source>
</reference>
<accession>A0A182IPJ4</accession>
<sequence>MVLQERFWPLIELHSGRCWTEPATRLRRADTLYVLSLRAVVCSFANNPRGVGYRMEIERLPLSIRLDVLYEMCDHPALVEVLLQLLSDPVALSDLIQYVPLKTAKLVSCLQWLESVKRSLPAQLEDRYRQLVEADTPEQRTDYRCGLRIGTFLADAGWFVHAAAILGLSLQQTVSGSDEELIVLTQLLGTLSRSGKLVEAGHFYHRINLRMMVINPQDQNIHRADFPDLMARVYHNLSLYHYENQEVALSYLHGVQSLEMLGRSSPTRLVWDVFRQLARACLSHRYFSKAKLLLDQALARAGTGYGLTSAPYAETLEDYAVYLLAQDNVDASEDVFSVAQFIYLELFGSRNLLLSLAQGSLTFGLCRQAFAMGRRDEALAHVTERLGAFQRMMGPDHRLVVQLRRLLVTMRVILFKEDRLVGRILPRNATTSIDVKKLRETLDHPLPIDAVRKAFHECQE</sequence>
<dbReference type="GO" id="GO:0006886">
    <property type="term" value="P:intracellular protein transport"/>
    <property type="evidence" value="ECO:0007669"/>
    <property type="project" value="InterPro"/>
</dbReference>
<dbReference type="PANTHER" id="PTHR46575:SF1">
    <property type="entry name" value="AMYLOID PROTEIN-BINDING PROTEIN 2"/>
    <property type="match status" value="1"/>
</dbReference>
<dbReference type="GO" id="GO:0031462">
    <property type="term" value="C:Cul2-RING ubiquitin ligase complex"/>
    <property type="evidence" value="ECO:0007669"/>
    <property type="project" value="TreeGrafter"/>
</dbReference>
<dbReference type="VEuPathDB" id="VectorBase:AATE003023"/>
<dbReference type="AlphaFoldDB" id="A0A182IPJ4"/>
<name>A0A182IPJ4_ANOAO</name>
<dbReference type="InterPro" id="IPR011990">
    <property type="entry name" value="TPR-like_helical_dom_sf"/>
</dbReference>
<proteinExistence type="predicted"/>
<dbReference type="EnsemblMetazoa" id="AATE003023-RA">
    <property type="protein sequence ID" value="AATE003023-PA.1"/>
    <property type="gene ID" value="AATE003023"/>
</dbReference>
<protein>
    <submittedName>
        <fullName evidence="1">Uncharacterized protein</fullName>
    </submittedName>
</protein>
<dbReference type="Gene3D" id="1.25.40.10">
    <property type="entry name" value="Tetratricopeptide repeat domain"/>
    <property type="match status" value="1"/>
</dbReference>
<organism evidence="1">
    <name type="scientific">Anopheles atroparvus</name>
    <name type="common">European mosquito</name>
    <dbReference type="NCBI Taxonomy" id="41427"/>
    <lineage>
        <taxon>Eukaryota</taxon>
        <taxon>Metazoa</taxon>
        <taxon>Ecdysozoa</taxon>
        <taxon>Arthropoda</taxon>
        <taxon>Hexapoda</taxon>
        <taxon>Insecta</taxon>
        <taxon>Pterygota</taxon>
        <taxon>Neoptera</taxon>
        <taxon>Endopterygota</taxon>
        <taxon>Diptera</taxon>
        <taxon>Nematocera</taxon>
        <taxon>Culicoidea</taxon>
        <taxon>Culicidae</taxon>
        <taxon>Anophelinae</taxon>
        <taxon>Anopheles</taxon>
    </lineage>
</organism>
<evidence type="ECO:0000313" key="1">
    <source>
        <dbReference type="EnsemblMetazoa" id="AATE003023-PA.1"/>
    </source>
</evidence>